<dbReference type="Proteomes" id="UP000006753">
    <property type="component" value="Unassembled WGS sequence"/>
</dbReference>
<dbReference type="GeneID" id="18758702"/>
<accession>K1WPG2</accession>
<gene>
    <name evidence="2" type="ORF">MBM_02767</name>
</gene>
<dbReference type="KEGG" id="mbe:MBM_02767"/>
<organism evidence="2 3">
    <name type="scientific">Marssonina brunnea f. sp. multigermtubi (strain MB_m1)</name>
    <name type="common">Marssonina leaf spot fungus</name>
    <dbReference type="NCBI Taxonomy" id="1072389"/>
    <lineage>
        <taxon>Eukaryota</taxon>
        <taxon>Fungi</taxon>
        <taxon>Dikarya</taxon>
        <taxon>Ascomycota</taxon>
        <taxon>Pezizomycotina</taxon>
        <taxon>Leotiomycetes</taxon>
        <taxon>Helotiales</taxon>
        <taxon>Drepanopezizaceae</taxon>
        <taxon>Drepanopeziza</taxon>
    </lineage>
</organism>
<dbReference type="AlphaFoldDB" id="K1WPG2"/>
<dbReference type="InParanoid" id="K1WPG2"/>
<dbReference type="OrthoDB" id="10440710at2759"/>
<evidence type="ECO:0000256" key="1">
    <source>
        <dbReference type="SAM" id="MobiDB-lite"/>
    </source>
</evidence>
<proteinExistence type="predicted"/>
<feature type="compositionally biased region" description="Polar residues" evidence="1">
    <location>
        <begin position="36"/>
        <end position="70"/>
    </location>
</feature>
<reference evidence="2 3" key="1">
    <citation type="journal article" date="2012" name="BMC Genomics">
        <title>Sequencing the genome of Marssonina brunnea reveals fungus-poplar co-evolution.</title>
        <authorList>
            <person name="Zhu S."/>
            <person name="Cao Y.-Z."/>
            <person name="Jiang C."/>
            <person name="Tan B.-Y."/>
            <person name="Wang Z."/>
            <person name="Feng S."/>
            <person name="Zhang L."/>
            <person name="Su X.-H."/>
            <person name="Brejova B."/>
            <person name="Vinar T."/>
            <person name="Xu M."/>
            <person name="Wang M.-X."/>
            <person name="Zhang S.-G."/>
            <person name="Huang M.-R."/>
            <person name="Wu R."/>
            <person name="Zhou Y."/>
        </authorList>
    </citation>
    <scope>NUCLEOTIDE SEQUENCE [LARGE SCALE GENOMIC DNA]</scope>
    <source>
        <strain evidence="2 3">MB_m1</strain>
    </source>
</reference>
<sequence>MASTRGRDAMVCLNHGQRHCSAQFLSVERNRKSRSSIEMTTASPSYTDGKSVKPSSSCSGKPAAESSNTTPFCSIDPSTPRILGLPLDLAKWSTCGLVSCIESWRREKKVVKVLRRQPSYLDMRAAEAPPRRWEPPPHSYYILREASPESVLGYEISVESGAVTVAAAVAAETTAGAR</sequence>
<dbReference type="EMBL" id="JH921431">
    <property type="protein sequence ID" value="EKD19530.1"/>
    <property type="molecule type" value="Genomic_DNA"/>
</dbReference>
<protein>
    <submittedName>
        <fullName evidence="2">Uncharacterized protein</fullName>
    </submittedName>
</protein>
<feature type="region of interest" description="Disordered" evidence="1">
    <location>
        <begin position="31"/>
        <end position="70"/>
    </location>
</feature>
<evidence type="ECO:0000313" key="2">
    <source>
        <dbReference type="EMBL" id="EKD19530.1"/>
    </source>
</evidence>
<dbReference type="HOGENOM" id="CLU_1510930_0_0_1"/>
<name>K1WPG2_MARBU</name>
<evidence type="ECO:0000313" key="3">
    <source>
        <dbReference type="Proteomes" id="UP000006753"/>
    </source>
</evidence>
<keyword evidence="3" id="KW-1185">Reference proteome</keyword>